<keyword evidence="2" id="KW-1185">Reference proteome</keyword>
<dbReference type="Proteomes" id="UP000265520">
    <property type="component" value="Unassembled WGS sequence"/>
</dbReference>
<dbReference type="EMBL" id="LXQA010264790">
    <property type="protein sequence ID" value="MCI39201.1"/>
    <property type="molecule type" value="Genomic_DNA"/>
</dbReference>
<name>A0A392RRD2_9FABA</name>
<evidence type="ECO:0000313" key="2">
    <source>
        <dbReference type="Proteomes" id="UP000265520"/>
    </source>
</evidence>
<organism evidence="1 2">
    <name type="scientific">Trifolium medium</name>
    <dbReference type="NCBI Taxonomy" id="97028"/>
    <lineage>
        <taxon>Eukaryota</taxon>
        <taxon>Viridiplantae</taxon>
        <taxon>Streptophyta</taxon>
        <taxon>Embryophyta</taxon>
        <taxon>Tracheophyta</taxon>
        <taxon>Spermatophyta</taxon>
        <taxon>Magnoliopsida</taxon>
        <taxon>eudicotyledons</taxon>
        <taxon>Gunneridae</taxon>
        <taxon>Pentapetalae</taxon>
        <taxon>rosids</taxon>
        <taxon>fabids</taxon>
        <taxon>Fabales</taxon>
        <taxon>Fabaceae</taxon>
        <taxon>Papilionoideae</taxon>
        <taxon>50 kb inversion clade</taxon>
        <taxon>NPAAA clade</taxon>
        <taxon>Hologalegina</taxon>
        <taxon>IRL clade</taxon>
        <taxon>Trifolieae</taxon>
        <taxon>Trifolium</taxon>
    </lineage>
</organism>
<proteinExistence type="predicted"/>
<sequence length="102" mass="11243">RKKQSSSSIYVACPNHSNDVEGSQHVYAATDVVKQSNPSNAGNKKKQSCSVSSADDILCCSSINSSDIRNCNKKFMQRYDQEAASKVWRGALELGVEVTWLR</sequence>
<dbReference type="AlphaFoldDB" id="A0A392RRD2"/>
<accession>A0A392RRD2</accession>
<comment type="caution">
    <text evidence="1">The sequence shown here is derived from an EMBL/GenBank/DDBJ whole genome shotgun (WGS) entry which is preliminary data.</text>
</comment>
<feature type="non-terminal residue" evidence="1">
    <location>
        <position position="1"/>
    </location>
</feature>
<evidence type="ECO:0000313" key="1">
    <source>
        <dbReference type="EMBL" id="MCI39201.1"/>
    </source>
</evidence>
<reference evidence="1 2" key="1">
    <citation type="journal article" date="2018" name="Front. Plant Sci.">
        <title>Red Clover (Trifolium pratense) and Zigzag Clover (T. medium) - A Picture of Genomic Similarities and Differences.</title>
        <authorList>
            <person name="Dluhosova J."/>
            <person name="Istvanek J."/>
            <person name="Nedelnik J."/>
            <person name="Repkova J."/>
        </authorList>
    </citation>
    <scope>NUCLEOTIDE SEQUENCE [LARGE SCALE GENOMIC DNA]</scope>
    <source>
        <strain evidence="2">cv. 10/8</strain>
        <tissue evidence="1">Leaf</tissue>
    </source>
</reference>
<protein>
    <submittedName>
        <fullName evidence="1">Uncharacterized protein</fullName>
    </submittedName>
</protein>